<dbReference type="GO" id="GO:0003676">
    <property type="term" value="F:nucleic acid binding"/>
    <property type="evidence" value="ECO:0007669"/>
    <property type="project" value="InterPro"/>
</dbReference>
<organism evidence="2 3">
    <name type="scientific">Glossina palpalis gambiensis</name>
    <dbReference type="NCBI Taxonomy" id="67801"/>
    <lineage>
        <taxon>Eukaryota</taxon>
        <taxon>Metazoa</taxon>
        <taxon>Ecdysozoa</taxon>
        <taxon>Arthropoda</taxon>
        <taxon>Hexapoda</taxon>
        <taxon>Insecta</taxon>
        <taxon>Pterygota</taxon>
        <taxon>Neoptera</taxon>
        <taxon>Endopterygota</taxon>
        <taxon>Diptera</taxon>
        <taxon>Brachycera</taxon>
        <taxon>Muscomorpha</taxon>
        <taxon>Hippoboscoidea</taxon>
        <taxon>Glossinidae</taxon>
        <taxon>Glossina</taxon>
    </lineage>
</organism>
<dbReference type="EMBL" id="JXJN01002204">
    <property type="status" value="NOT_ANNOTATED_CDS"/>
    <property type="molecule type" value="Genomic_DNA"/>
</dbReference>
<evidence type="ECO:0000313" key="2">
    <source>
        <dbReference type="EnsemblMetazoa" id="GPPI005423-PA"/>
    </source>
</evidence>
<dbReference type="VEuPathDB" id="VectorBase:GPPI005423"/>
<dbReference type="AlphaFoldDB" id="A0A1B0AR11"/>
<sequence>MDLGHYHIQNDNAPLHIAKNFQFQFNEHRNIIKHIPWPAQLPDLNIIESLWGVLEENGEGADLHLRKSSKPLADGLIYSQNISEINKSMKEKKKTSLVSVKYFQ</sequence>
<protein>
    <recommendedName>
        <fullName evidence="1">Tc1-like transposase DDE domain-containing protein</fullName>
    </recommendedName>
</protein>
<keyword evidence="3" id="KW-1185">Reference proteome</keyword>
<proteinExistence type="predicted"/>
<dbReference type="EnsemblMetazoa" id="GPPI005423-RA">
    <property type="protein sequence ID" value="GPPI005423-PA"/>
    <property type="gene ID" value="GPPI005423"/>
</dbReference>
<reference evidence="2" key="2">
    <citation type="submission" date="2020-05" db="UniProtKB">
        <authorList>
            <consortium name="EnsemblMetazoa"/>
        </authorList>
    </citation>
    <scope>IDENTIFICATION</scope>
    <source>
        <strain evidence="2">IAEA</strain>
    </source>
</reference>
<name>A0A1B0AR11_9MUSC</name>
<dbReference type="Gene3D" id="3.30.420.10">
    <property type="entry name" value="Ribonuclease H-like superfamily/Ribonuclease H"/>
    <property type="match status" value="1"/>
</dbReference>
<dbReference type="Proteomes" id="UP000092460">
    <property type="component" value="Unassembled WGS sequence"/>
</dbReference>
<dbReference type="InterPro" id="IPR038717">
    <property type="entry name" value="Tc1-like_DDE_dom"/>
</dbReference>
<reference evidence="3" key="1">
    <citation type="submission" date="2015-01" db="EMBL/GenBank/DDBJ databases">
        <authorList>
            <person name="Aksoy S."/>
            <person name="Warren W."/>
            <person name="Wilson R.K."/>
        </authorList>
    </citation>
    <scope>NUCLEOTIDE SEQUENCE [LARGE SCALE GENOMIC DNA]</scope>
    <source>
        <strain evidence="3">IAEA</strain>
    </source>
</reference>
<accession>A0A1B0AR11</accession>
<evidence type="ECO:0000259" key="1">
    <source>
        <dbReference type="Pfam" id="PF13358"/>
    </source>
</evidence>
<dbReference type="InterPro" id="IPR036397">
    <property type="entry name" value="RNaseH_sf"/>
</dbReference>
<evidence type="ECO:0000313" key="3">
    <source>
        <dbReference type="Proteomes" id="UP000092460"/>
    </source>
</evidence>
<dbReference type="Pfam" id="PF13358">
    <property type="entry name" value="DDE_3"/>
    <property type="match status" value="1"/>
</dbReference>
<feature type="domain" description="Tc1-like transposase DDE" evidence="1">
    <location>
        <begin position="11"/>
        <end position="58"/>
    </location>
</feature>